<dbReference type="NCBIfam" id="NF033103">
    <property type="entry name" value="bla_class_A"/>
    <property type="match status" value="1"/>
</dbReference>
<comment type="caution">
    <text evidence="9">The sequence shown here is derived from an EMBL/GenBank/DDBJ whole genome shotgun (WGS) entry which is preliminary data.</text>
</comment>
<dbReference type="PROSITE" id="PS00146">
    <property type="entry name" value="BETA_LACTAMASE_A"/>
    <property type="match status" value="1"/>
</dbReference>
<comment type="similarity">
    <text evidence="2 6">Belongs to the class-A beta-lactamase family.</text>
</comment>
<dbReference type="EMBL" id="JAUSWH010000001">
    <property type="protein sequence ID" value="MDQ0453769.1"/>
    <property type="molecule type" value="Genomic_DNA"/>
</dbReference>
<keyword evidence="10" id="KW-1185">Reference proteome</keyword>
<keyword evidence="7" id="KW-0732">Signal</keyword>
<dbReference type="EC" id="3.5.2.6" evidence="3 6"/>
<dbReference type="InterPro" id="IPR023650">
    <property type="entry name" value="Beta-lactam_class-A_AS"/>
</dbReference>
<evidence type="ECO:0000256" key="4">
    <source>
        <dbReference type="ARBA" id="ARBA00022801"/>
    </source>
</evidence>
<dbReference type="InterPro" id="IPR012338">
    <property type="entry name" value="Beta-lactam/transpept-like"/>
</dbReference>
<dbReference type="Gene3D" id="3.40.710.10">
    <property type="entry name" value="DD-peptidase/beta-lactamase superfamily"/>
    <property type="match status" value="1"/>
</dbReference>
<evidence type="ECO:0000259" key="8">
    <source>
        <dbReference type="Pfam" id="PF13354"/>
    </source>
</evidence>
<dbReference type="PANTHER" id="PTHR35333:SF3">
    <property type="entry name" value="BETA-LACTAMASE-TYPE TRANSPEPTIDASE FOLD CONTAINING PROTEIN"/>
    <property type="match status" value="1"/>
</dbReference>
<accession>A0ABU0I6B2</accession>
<reference evidence="9 10" key="1">
    <citation type="submission" date="2023-07" db="EMBL/GenBank/DDBJ databases">
        <title>Genomic Encyclopedia of Type Strains, Phase IV (KMG-IV): sequencing the most valuable type-strain genomes for metagenomic binning, comparative biology and taxonomic classification.</title>
        <authorList>
            <person name="Goeker M."/>
        </authorList>
    </citation>
    <scope>NUCLEOTIDE SEQUENCE [LARGE SCALE GENOMIC DNA]</scope>
    <source>
        <strain evidence="9 10">DSM 100301</strain>
    </source>
</reference>
<evidence type="ECO:0000256" key="1">
    <source>
        <dbReference type="ARBA" id="ARBA00001526"/>
    </source>
</evidence>
<dbReference type="SUPFAM" id="SSF56601">
    <property type="entry name" value="beta-lactamase/transpeptidase-like"/>
    <property type="match status" value="1"/>
</dbReference>
<comment type="catalytic activity">
    <reaction evidence="1 6">
        <text>a beta-lactam + H2O = a substituted beta-amino acid</text>
        <dbReference type="Rhea" id="RHEA:20401"/>
        <dbReference type="ChEBI" id="CHEBI:15377"/>
        <dbReference type="ChEBI" id="CHEBI:35627"/>
        <dbReference type="ChEBI" id="CHEBI:140347"/>
        <dbReference type="EC" id="3.5.2.6"/>
    </reaction>
</comment>
<feature type="domain" description="Beta-lactamase class A catalytic" evidence="8">
    <location>
        <begin position="49"/>
        <end position="262"/>
    </location>
</feature>
<evidence type="ECO:0000256" key="2">
    <source>
        <dbReference type="ARBA" id="ARBA00009009"/>
    </source>
</evidence>
<evidence type="ECO:0000256" key="3">
    <source>
        <dbReference type="ARBA" id="ARBA00012865"/>
    </source>
</evidence>
<dbReference type="PANTHER" id="PTHR35333">
    <property type="entry name" value="BETA-LACTAMASE"/>
    <property type="match status" value="1"/>
</dbReference>
<feature type="signal peptide" evidence="7">
    <location>
        <begin position="1"/>
        <end position="24"/>
    </location>
</feature>
<evidence type="ECO:0000256" key="6">
    <source>
        <dbReference type="RuleBase" id="RU361140"/>
    </source>
</evidence>
<organism evidence="9 10">
    <name type="scientific">Rhizobium paknamense</name>
    <dbReference type="NCBI Taxonomy" id="1206817"/>
    <lineage>
        <taxon>Bacteria</taxon>
        <taxon>Pseudomonadati</taxon>
        <taxon>Pseudomonadota</taxon>
        <taxon>Alphaproteobacteria</taxon>
        <taxon>Hyphomicrobiales</taxon>
        <taxon>Rhizobiaceae</taxon>
        <taxon>Rhizobium/Agrobacterium group</taxon>
        <taxon>Rhizobium</taxon>
    </lineage>
</organism>
<evidence type="ECO:0000313" key="9">
    <source>
        <dbReference type="EMBL" id="MDQ0453769.1"/>
    </source>
</evidence>
<keyword evidence="5 6" id="KW-0046">Antibiotic resistance</keyword>
<evidence type="ECO:0000256" key="5">
    <source>
        <dbReference type="ARBA" id="ARBA00023251"/>
    </source>
</evidence>
<gene>
    <name evidence="9" type="ORF">QO005_000084</name>
</gene>
<evidence type="ECO:0000313" key="10">
    <source>
        <dbReference type="Proteomes" id="UP001235269"/>
    </source>
</evidence>
<dbReference type="PRINTS" id="PR00118">
    <property type="entry name" value="BLACTAMASEA"/>
</dbReference>
<evidence type="ECO:0000256" key="7">
    <source>
        <dbReference type="SAM" id="SignalP"/>
    </source>
</evidence>
<keyword evidence="4 6" id="KW-0378">Hydrolase</keyword>
<name>A0ABU0I6B2_9HYPH</name>
<sequence length="290" mass="30480">MSTRNFGIVMPLMAVLAMSAPAQAAETSAESPVLTTAKAAETRLKARIGFVVHDTGNGQTVSYRAEEAFPMASTFKALACAALLKGGDAVSGKMLTVQQSDLMEYAPVTKDMVGKSASAADFCAITLRTSDNTAANKVLEAVGGPKAVTAFLRSIGDKRTRLDRTEPTLNEGKPGDPRDTTTPAAMAATMEKLVLGQALPEASRATLTQWLIADEVAGPLLRAGLPKDWRIADRTGAGGHGTRGIVSVIWPSHHAPLVAVVYITGTKASMDERNKAIAEIGKAIAETYRN</sequence>
<dbReference type="InterPro" id="IPR045155">
    <property type="entry name" value="Beta-lactam_cat"/>
</dbReference>
<dbReference type="Pfam" id="PF13354">
    <property type="entry name" value="Beta-lactamase2"/>
    <property type="match status" value="1"/>
</dbReference>
<dbReference type="InterPro" id="IPR000871">
    <property type="entry name" value="Beta-lactam_class-A"/>
</dbReference>
<proteinExistence type="inferred from homology"/>
<feature type="chain" id="PRO_5045134449" description="Beta-lactamase" evidence="7">
    <location>
        <begin position="25"/>
        <end position="290"/>
    </location>
</feature>
<dbReference type="Proteomes" id="UP001235269">
    <property type="component" value="Unassembled WGS sequence"/>
</dbReference>
<protein>
    <recommendedName>
        <fullName evidence="3 6">Beta-lactamase</fullName>
        <ecNumber evidence="3 6">3.5.2.6</ecNumber>
    </recommendedName>
</protein>